<dbReference type="InterPro" id="IPR003716">
    <property type="entry name" value="DNA-dir_RNA_pol_omega"/>
</dbReference>
<comment type="caution">
    <text evidence="12">The sequence shown here is derived from an EMBL/GenBank/DDBJ whole genome shotgun (WGS) entry which is preliminary data.</text>
</comment>
<keyword evidence="4 11" id="KW-0240">DNA-directed RNA polymerase</keyword>
<protein>
    <recommendedName>
        <fullName evidence="3 11">DNA-directed RNA polymerase subunit omega</fullName>
        <shortName evidence="11">RNAP omega subunit</shortName>
        <ecNumber evidence="2 11">2.7.7.6</ecNumber>
    </recommendedName>
    <alternativeName>
        <fullName evidence="9 11">RNA polymerase omega subunit</fullName>
    </alternativeName>
    <alternativeName>
        <fullName evidence="8 11">Transcriptase subunit omega</fullName>
    </alternativeName>
</protein>
<organism evidence="12 13">
    <name type="scientific">Ehrlichia cf. muris str. EmCRT</name>
    <dbReference type="NCBI Taxonomy" id="1359167"/>
    <lineage>
        <taxon>Bacteria</taxon>
        <taxon>Pseudomonadati</taxon>
        <taxon>Pseudomonadota</taxon>
        <taxon>Alphaproteobacteria</taxon>
        <taxon>Rickettsiales</taxon>
        <taxon>Anaplasmataceae</taxon>
        <taxon>Ehrlichia</taxon>
    </lineage>
</organism>
<gene>
    <name evidence="11 12" type="primary">rpoZ</name>
    <name evidence="12" type="ORF">EMUCRT_0076</name>
</gene>
<reference evidence="12 13" key="1">
    <citation type="submission" date="2015-02" db="EMBL/GenBank/DDBJ databases">
        <title>Genome Sequencing of Rickettsiales.</title>
        <authorList>
            <person name="Daugherty S.C."/>
            <person name="Su Q."/>
            <person name="Abolude K."/>
            <person name="Beier-Sexton M."/>
            <person name="Carlyon J.A."/>
            <person name="Carter R."/>
            <person name="Day N.P."/>
            <person name="Dumler S.J."/>
            <person name="Dyachenko V."/>
            <person name="Godinez A."/>
            <person name="Kurtti T.J."/>
            <person name="Lichay M."/>
            <person name="Mullins K.E."/>
            <person name="Ott S."/>
            <person name="Pappas-Brown V."/>
            <person name="Paris D.H."/>
            <person name="Patel P."/>
            <person name="Richards A.L."/>
            <person name="Sadzewicz L."/>
            <person name="Sears K."/>
            <person name="Seidman D."/>
            <person name="Sengamalay N."/>
            <person name="Stenos J."/>
            <person name="Tallon L.J."/>
            <person name="Vincent G."/>
            <person name="Fraser C.M."/>
            <person name="Munderloh U."/>
            <person name="Dunning-Hotopp J.C."/>
        </authorList>
    </citation>
    <scope>NUCLEOTIDE SEQUENCE [LARGE SCALE GENOMIC DNA]</scope>
    <source>
        <strain evidence="12 13">EmCRT</strain>
    </source>
</reference>
<dbReference type="Gene3D" id="3.90.940.10">
    <property type="match status" value="1"/>
</dbReference>
<dbReference type="Proteomes" id="UP000033546">
    <property type="component" value="Unassembled WGS sequence"/>
</dbReference>
<dbReference type="GO" id="GO:0003677">
    <property type="term" value="F:DNA binding"/>
    <property type="evidence" value="ECO:0007669"/>
    <property type="project" value="UniProtKB-UniRule"/>
</dbReference>
<dbReference type="RefSeq" id="WP_045804496.1">
    <property type="nucleotide sequence ID" value="NZ_LANU01000001.1"/>
</dbReference>
<evidence type="ECO:0000256" key="6">
    <source>
        <dbReference type="ARBA" id="ARBA00022695"/>
    </source>
</evidence>
<comment type="catalytic activity">
    <reaction evidence="10 11">
        <text>RNA(n) + a ribonucleoside 5'-triphosphate = RNA(n+1) + diphosphate</text>
        <dbReference type="Rhea" id="RHEA:21248"/>
        <dbReference type="Rhea" id="RHEA-COMP:14527"/>
        <dbReference type="Rhea" id="RHEA-COMP:17342"/>
        <dbReference type="ChEBI" id="CHEBI:33019"/>
        <dbReference type="ChEBI" id="CHEBI:61557"/>
        <dbReference type="ChEBI" id="CHEBI:140395"/>
        <dbReference type="EC" id="2.7.7.6"/>
    </reaction>
</comment>
<comment type="function">
    <text evidence="11">Promotes RNA polymerase assembly. Latches the N- and C-terminal regions of the beta' subunit thereby facilitating its interaction with the beta and alpha subunits.</text>
</comment>
<evidence type="ECO:0000313" key="13">
    <source>
        <dbReference type="Proteomes" id="UP000033546"/>
    </source>
</evidence>
<comment type="similarity">
    <text evidence="1 11">Belongs to the RNA polymerase subunit omega family.</text>
</comment>
<evidence type="ECO:0000256" key="8">
    <source>
        <dbReference type="ARBA" id="ARBA00029924"/>
    </source>
</evidence>
<evidence type="ECO:0000256" key="1">
    <source>
        <dbReference type="ARBA" id="ARBA00006711"/>
    </source>
</evidence>
<keyword evidence="5 11" id="KW-0808">Transferase</keyword>
<evidence type="ECO:0000256" key="4">
    <source>
        <dbReference type="ARBA" id="ARBA00022478"/>
    </source>
</evidence>
<dbReference type="SUPFAM" id="SSF63562">
    <property type="entry name" value="RPB6/omega subunit-like"/>
    <property type="match status" value="1"/>
</dbReference>
<dbReference type="PANTHER" id="PTHR34476:SF1">
    <property type="entry name" value="DNA-DIRECTED RNA POLYMERASE SUBUNIT OMEGA"/>
    <property type="match status" value="1"/>
</dbReference>
<sequence>MARLTVEECMGRTNNKFKLVILASQRAHDLNSGACPVIKHKNGKNTVVALKEIAAKQLDVSSLFNLSVQRCRKYMEKFINSYEPYVASKAKNNVDIFQQSAITSNFNELGNNSNNQDINLLGRDNFFSTPENRNTNNTNT</sequence>
<dbReference type="NCBIfam" id="TIGR00690">
    <property type="entry name" value="rpoZ"/>
    <property type="match status" value="1"/>
</dbReference>
<dbReference type="EC" id="2.7.7.6" evidence="2 11"/>
<dbReference type="SMART" id="SM01409">
    <property type="entry name" value="RNA_pol_Rpb6"/>
    <property type="match status" value="1"/>
</dbReference>
<comment type="subunit">
    <text evidence="11">The RNAP catalytic core consists of 2 alpha, 1 beta, 1 beta' and 1 omega subunit. When a sigma factor is associated with the core the holoenzyme is formed, which can initiate transcription.</text>
</comment>
<evidence type="ECO:0000313" key="12">
    <source>
        <dbReference type="EMBL" id="KJV65894.1"/>
    </source>
</evidence>
<dbReference type="EMBL" id="LANU01000001">
    <property type="protein sequence ID" value="KJV65894.1"/>
    <property type="molecule type" value="Genomic_DNA"/>
</dbReference>
<evidence type="ECO:0000256" key="3">
    <source>
        <dbReference type="ARBA" id="ARBA00013725"/>
    </source>
</evidence>
<dbReference type="InterPro" id="IPR036161">
    <property type="entry name" value="RPB6/omega-like_sf"/>
</dbReference>
<dbReference type="GO" id="GO:0003899">
    <property type="term" value="F:DNA-directed RNA polymerase activity"/>
    <property type="evidence" value="ECO:0007669"/>
    <property type="project" value="UniProtKB-UniRule"/>
</dbReference>
<dbReference type="GO" id="GO:0006351">
    <property type="term" value="P:DNA-templated transcription"/>
    <property type="evidence" value="ECO:0007669"/>
    <property type="project" value="UniProtKB-UniRule"/>
</dbReference>
<evidence type="ECO:0000256" key="2">
    <source>
        <dbReference type="ARBA" id="ARBA00012418"/>
    </source>
</evidence>
<evidence type="ECO:0000256" key="7">
    <source>
        <dbReference type="ARBA" id="ARBA00023163"/>
    </source>
</evidence>
<dbReference type="Pfam" id="PF01192">
    <property type="entry name" value="RNA_pol_Rpb6"/>
    <property type="match status" value="1"/>
</dbReference>
<keyword evidence="6 11" id="KW-0548">Nucleotidyltransferase</keyword>
<dbReference type="PANTHER" id="PTHR34476">
    <property type="entry name" value="DNA-DIRECTED RNA POLYMERASE SUBUNIT OMEGA"/>
    <property type="match status" value="1"/>
</dbReference>
<evidence type="ECO:0000256" key="5">
    <source>
        <dbReference type="ARBA" id="ARBA00022679"/>
    </source>
</evidence>
<evidence type="ECO:0000256" key="10">
    <source>
        <dbReference type="ARBA" id="ARBA00048552"/>
    </source>
</evidence>
<dbReference type="AlphaFoldDB" id="A0A0F3NG64"/>
<name>A0A0F3NG64_9RICK</name>
<dbReference type="PATRIC" id="fig|1359167.3.peg.73"/>
<accession>A0A0F3NG64</accession>
<evidence type="ECO:0000256" key="11">
    <source>
        <dbReference type="HAMAP-Rule" id="MF_00366"/>
    </source>
</evidence>
<evidence type="ECO:0000256" key="9">
    <source>
        <dbReference type="ARBA" id="ARBA00030998"/>
    </source>
</evidence>
<dbReference type="InterPro" id="IPR006110">
    <property type="entry name" value="Pol_omega/Rpo6/RPB6"/>
</dbReference>
<dbReference type="GO" id="GO:0000428">
    <property type="term" value="C:DNA-directed RNA polymerase complex"/>
    <property type="evidence" value="ECO:0007669"/>
    <property type="project" value="UniProtKB-KW"/>
</dbReference>
<keyword evidence="7 11" id="KW-0804">Transcription</keyword>
<dbReference type="HAMAP" id="MF_00366">
    <property type="entry name" value="RNApol_bact_RpoZ"/>
    <property type="match status" value="1"/>
</dbReference>
<proteinExistence type="inferred from homology"/>